<organism evidence="2">
    <name type="scientific">marine sediment metagenome</name>
    <dbReference type="NCBI Taxonomy" id="412755"/>
    <lineage>
        <taxon>unclassified sequences</taxon>
        <taxon>metagenomes</taxon>
        <taxon>ecological metagenomes</taxon>
    </lineage>
</organism>
<evidence type="ECO:0000313" key="2">
    <source>
        <dbReference type="EMBL" id="KKM65433.1"/>
    </source>
</evidence>
<accession>A0A0F9J7C5</accession>
<gene>
    <name evidence="2" type="ORF">LCGC14_1491400</name>
</gene>
<name>A0A0F9J7C5_9ZZZZ</name>
<proteinExistence type="predicted"/>
<feature type="non-terminal residue" evidence="2">
    <location>
        <position position="21"/>
    </location>
</feature>
<protein>
    <submittedName>
        <fullName evidence="2">Uncharacterized protein</fullName>
    </submittedName>
</protein>
<evidence type="ECO:0000256" key="1">
    <source>
        <dbReference type="SAM" id="MobiDB-lite"/>
    </source>
</evidence>
<reference evidence="2" key="1">
    <citation type="journal article" date="2015" name="Nature">
        <title>Complex archaea that bridge the gap between prokaryotes and eukaryotes.</title>
        <authorList>
            <person name="Spang A."/>
            <person name="Saw J.H."/>
            <person name="Jorgensen S.L."/>
            <person name="Zaremba-Niedzwiedzka K."/>
            <person name="Martijn J."/>
            <person name="Lind A.E."/>
            <person name="van Eijk R."/>
            <person name="Schleper C."/>
            <person name="Guy L."/>
            <person name="Ettema T.J."/>
        </authorList>
    </citation>
    <scope>NUCLEOTIDE SEQUENCE</scope>
</reference>
<comment type="caution">
    <text evidence="2">The sequence shown here is derived from an EMBL/GenBank/DDBJ whole genome shotgun (WGS) entry which is preliminary data.</text>
</comment>
<dbReference type="EMBL" id="LAZR01010726">
    <property type="protein sequence ID" value="KKM65433.1"/>
    <property type="molecule type" value="Genomic_DNA"/>
</dbReference>
<sequence length="21" mass="2208">MNSPDAQEIVNKINEAIGAPP</sequence>
<dbReference type="AlphaFoldDB" id="A0A0F9J7C5"/>
<feature type="region of interest" description="Disordered" evidence="1">
    <location>
        <begin position="1"/>
        <end position="21"/>
    </location>
</feature>